<keyword evidence="4" id="KW-1185">Reference proteome</keyword>
<keyword evidence="1" id="KW-0732">Signal</keyword>
<proteinExistence type="predicted"/>
<dbReference type="PANTHER" id="PTHR30383">
    <property type="entry name" value="THIOESTERASE 1/PROTEASE 1/LYSOPHOSPHOLIPASE L1"/>
    <property type="match status" value="1"/>
</dbReference>
<dbReference type="Pfam" id="PF13472">
    <property type="entry name" value="Lipase_GDSL_2"/>
    <property type="match status" value="2"/>
</dbReference>
<feature type="chain" id="PRO_5015130986" description="SGNH hydrolase-type esterase domain-containing protein" evidence="1">
    <location>
        <begin position="27"/>
        <end position="564"/>
    </location>
</feature>
<dbReference type="AlphaFoldDB" id="A0A2P6V7C6"/>
<name>A0A2P6V7C6_9CHLO</name>
<reference evidence="3 4" key="1">
    <citation type="journal article" date="2018" name="Plant J.">
        <title>Genome sequences of Chlorella sorokiniana UTEX 1602 and Micractinium conductrix SAG 241.80: implications to maltose excretion by a green alga.</title>
        <authorList>
            <person name="Arriola M.B."/>
            <person name="Velmurugan N."/>
            <person name="Zhang Y."/>
            <person name="Plunkett M.H."/>
            <person name="Hondzo H."/>
            <person name="Barney B.M."/>
        </authorList>
    </citation>
    <scope>NUCLEOTIDE SEQUENCE [LARGE SCALE GENOMIC DNA]</scope>
    <source>
        <strain evidence="3 4">SAG 241.80</strain>
    </source>
</reference>
<dbReference type="Gene3D" id="3.40.50.1110">
    <property type="entry name" value="SGNH hydrolase"/>
    <property type="match status" value="2"/>
</dbReference>
<comment type="caution">
    <text evidence="3">The sequence shown here is derived from an EMBL/GenBank/DDBJ whole genome shotgun (WGS) entry which is preliminary data.</text>
</comment>
<evidence type="ECO:0000256" key="1">
    <source>
        <dbReference type="SAM" id="SignalP"/>
    </source>
</evidence>
<dbReference type="SUPFAM" id="SSF52266">
    <property type="entry name" value="SGNH hydrolase"/>
    <property type="match status" value="2"/>
</dbReference>
<evidence type="ECO:0000259" key="2">
    <source>
        <dbReference type="Pfam" id="PF13472"/>
    </source>
</evidence>
<evidence type="ECO:0000313" key="4">
    <source>
        <dbReference type="Proteomes" id="UP000239649"/>
    </source>
</evidence>
<dbReference type="Proteomes" id="UP000239649">
    <property type="component" value="Unassembled WGS sequence"/>
</dbReference>
<dbReference type="InterPro" id="IPR051532">
    <property type="entry name" value="Ester_Hydrolysis_Enzymes"/>
</dbReference>
<accession>A0A2P6V7C6</accession>
<organism evidence="3 4">
    <name type="scientific">Micractinium conductrix</name>
    <dbReference type="NCBI Taxonomy" id="554055"/>
    <lineage>
        <taxon>Eukaryota</taxon>
        <taxon>Viridiplantae</taxon>
        <taxon>Chlorophyta</taxon>
        <taxon>core chlorophytes</taxon>
        <taxon>Trebouxiophyceae</taxon>
        <taxon>Chlorellales</taxon>
        <taxon>Chlorellaceae</taxon>
        <taxon>Chlorella clade</taxon>
        <taxon>Micractinium</taxon>
    </lineage>
</organism>
<evidence type="ECO:0000313" key="3">
    <source>
        <dbReference type="EMBL" id="PSC69995.1"/>
    </source>
</evidence>
<protein>
    <recommendedName>
        <fullName evidence="2">SGNH hydrolase-type esterase domain-containing protein</fullName>
    </recommendedName>
</protein>
<gene>
    <name evidence="3" type="ORF">C2E20_6428</name>
</gene>
<dbReference type="InterPro" id="IPR013830">
    <property type="entry name" value="SGNH_hydro"/>
</dbReference>
<feature type="domain" description="SGNH hydrolase-type esterase" evidence="2">
    <location>
        <begin position="339"/>
        <end position="495"/>
    </location>
</feature>
<dbReference type="InterPro" id="IPR036514">
    <property type="entry name" value="SGNH_hydro_sf"/>
</dbReference>
<sequence length="564" mass="61059">MSRLHVCALPVLLLLLSVMAPGRTAAAPDEQPAGVRVPPLPPWARGPDYRGPGQWKDFSVKQNAKNKATMQAAVAKGQRFDFLLFGDSISLIIGDQCKPEWAKQFPKGTGWRVEPMGVAGSDVEDLVWRVIKGGETPPPHLAPRVVALLIGSNNINAKTPVKRLGKYLDYLVTWFQASYPGTKIVVVKLLPRLGLDMGPANLKYRSIASRRGLTWSTCGQFLNASDTSVLYDGTHPTPQTGNFMLRCLAPLAAAMSVAHMCELPVLLLLLSATAPRPAASTPDVQPAGVRVPPLPPWARGPDFRGSGQWKAFSVKRHAKNKAFMQATVAQGQRFDFLLYGDSITQIIGDQCEPEWAKQFPSGDGWRVAPMGVAGSDVEDLMWRVTEGGEAPPPHLAPRVVALLIGSNDVFAHTPVNRLDTYMNYLVSWFQASYPSTKIVIVKLLPRLDVGPAMWPVNRRYRGIAARRGLTWSTCGQFLNASDTSVLYDGTHPTPETGNYMLRCLAPLVRSLARPPPPVVSPPPAPPPPPNTSWLAVLIASLLAAILTSQQPASVPLAPAPTPPG</sequence>
<dbReference type="EMBL" id="LHPF02000022">
    <property type="protein sequence ID" value="PSC69995.1"/>
    <property type="molecule type" value="Genomic_DNA"/>
</dbReference>
<dbReference type="OrthoDB" id="505607at2759"/>
<feature type="domain" description="SGNH hydrolase-type esterase" evidence="2">
    <location>
        <begin position="84"/>
        <end position="239"/>
    </location>
</feature>
<feature type="signal peptide" evidence="1">
    <location>
        <begin position="1"/>
        <end position="26"/>
    </location>
</feature>